<evidence type="ECO:0000313" key="9">
    <source>
        <dbReference type="Proteomes" id="UP001178148"/>
    </source>
</evidence>
<comment type="catalytic activity">
    <reaction evidence="6">
        <text>guanosine(527) in 16S rRNA + S-adenosyl-L-methionine = N(7)-methylguanosine(527) in 16S rRNA + S-adenosyl-L-homocysteine</text>
        <dbReference type="Rhea" id="RHEA:42732"/>
        <dbReference type="Rhea" id="RHEA-COMP:10209"/>
        <dbReference type="Rhea" id="RHEA-COMP:10210"/>
        <dbReference type="ChEBI" id="CHEBI:57856"/>
        <dbReference type="ChEBI" id="CHEBI:59789"/>
        <dbReference type="ChEBI" id="CHEBI:74269"/>
        <dbReference type="ChEBI" id="CHEBI:74480"/>
        <dbReference type="EC" id="2.1.1.170"/>
    </reaction>
</comment>
<dbReference type="HAMAP" id="MF_00074">
    <property type="entry name" value="16SrRNA_methyltr_G"/>
    <property type="match status" value="1"/>
</dbReference>
<dbReference type="AlphaFoldDB" id="A0AA90SLN3"/>
<protein>
    <recommendedName>
        <fullName evidence="6">Ribosomal RNA small subunit methyltransferase G</fullName>
        <ecNumber evidence="6">2.1.1.170</ecNumber>
    </recommendedName>
    <alternativeName>
        <fullName evidence="6">16S rRNA 7-methylguanosine methyltransferase</fullName>
        <shortName evidence="6">16S rRNA m7G methyltransferase</shortName>
    </alternativeName>
</protein>
<evidence type="ECO:0000256" key="2">
    <source>
        <dbReference type="ARBA" id="ARBA00022552"/>
    </source>
</evidence>
<comment type="subcellular location">
    <subcellularLocation>
        <location evidence="6">Cytoplasm</location>
    </subcellularLocation>
</comment>
<name>A0AA90SLN3_9GAMM</name>
<keyword evidence="2 6" id="KW-0698">rRNA processing</keyword>
<dbReference type="InterPro" id="IPR003682">
    <property type="entry name" value="rRNA_ssu_MeTfrase_G"/>
</dbReference>
<dbReference type="SUPFAM" id="SSF53335">
    <property type="entry name" value="S-adenosyl-L-methionine-dependent methyltransferases"/>
    <property type="match status" value="1"/>
</dbReference>
<dbReference type="Gene3D" id="3.40.50.150">
    <property type="entry name" value="Vaccinia Virus protein VP39"/>
    <property type="match status" value="1"/>
</dbReference>
<dbReference type="PANTHER" id="PTHR31760:SF0">
    <property type="entry name" value="S-ADENOSYL-L-METHIONINE-DEPENDENT METHYLTRANSFERASES SUPERFAMILY PROTEIN"/>
    <property type="match status" value="1"/>
</dbReference>
<keyword evidence="1 6" id="KW-0963">Cytoplasm</keyword>
<accession>A0AA90SLN3</accession>
<gene>
    <name evidence="6 7" type="primary">rsmG</name>
    <name evidence="7" type="ORF">QS748_01770</name>
    <name evidence="8" type="ORF">QS748_14445</name>
</gene>
<dbReference type="Pfam" id="PF02527">
    <property type="entry name" value="GidB"/>
    <property type="match status" value="1"/>
</dbReference>
<dbReference type="EC" id="2.1.1.170" evidence="6"/>
<evidence type="ECO:0000256" key="1">
    <source>
        <dbReference type="ARBA" id="ARBA00022490"/>
    </source>
</evidence>
<evidence type="ECO:0000256" key="4">
    <source>
        <dbReference type="ARBA" id="ARBA00022679"/>
    </source>
</evidence>
<keyword evidence="5 6" id="KW-0949">S-adenosyl-L-methionine</keyword>
<evidence type="ECO:0000256" key="5">
    <source>
        <dbReference type="ARBA" id="ARBA00022691"/>
    </source>
</evidence>
<comment type="caution">
    <text evidence="6">Lacks conserved residue(s) required for the propagation of feature annotation.</text>
</comment>
<comment type="function">
    <text evidence="6">Specifically methylates the N7 position of guanine in position 527 of 16S rRNA.</text>
</comment>
<dbReference type="PIRSF" id="PIRSF003078">
    <property type="entry name" value="GidB"/>
    <property type="match status" value="1"/>
</dbReference>
<dbReference type="EMBL" id="JASXSV010000043">
    <property type="protein sequence ID" value="MDP0590314.1"/>
    <property type="molecule type" value="Genomic_DNA"/>
</dbReference>
<keyword evidence="4 6" id="KW-0808">Transferase</keyword>
<feature type="binding site" evidence="6">
    <location>
        <begin position="131"/>
        <end position="132"/>
    </location>
    <ligand>
        <name>S-adenosyl-L-methionine</name>
        <dbReference type="ChEBI" id="CHEBI:59789"/>
    </ligand>
</feature>
<feature type="binding site" evidence="6">
    <location>
        <position position="85"/>
    </location>
    <ligand>
        <name>S-adenosyl-L-methionine</name>
        <dbReference type="ChEBI" id="CHEBI:59789"/>
    </ligand>
</feature>
<comment type="caution">
    <text evidence="7">The sequence shown here is derived from an EMBL/GenBank/DDBJ whole genome shotgun (WGS) entry which is preliminary data.</text>
</comment>
<keyword evidence="9" id="KW-1185">Reference proteome</keyword>
<comment type="similarity">
    <text evidence="6">Belongs to the methyltransferase superfamily. RNA methyltransferase RsmG family.</text>
</comment>
<dbReference type="PANTHER" id="PTHR31760">
    <property type="entry name" value="S-ADENOSYL-L-METHIONINE-DEPENDENT METHYLTRANSFERASES SUPERFAMILY PROTEIN"/>
    <property type="match status" value="1"/>
</dbReference>
<evidence type="ECO:0000313" key="8">
    <source>
        <dbReference type="EMBL" id="MDP0590314.1"/>
    </source>
</evidence>
<dbReference type="GO" id="GO:0070043">
    <property type="term" value="F:rRNA (guanine-N7-)-methyltransferase activity"/>
    <property type="evidence" value="ECO:0007669"/>
    <property type="project" value="UniProtKB-UniRule"/>
</dbReference>
<dbReference type="InterPro" id="IPR029063">
    <property type="entry name" value="SAM-dependent_MTases_sf"/>
</dbReference>
<reference evidence="7" key="1">
    <citation type="submission" date="2023-06" db="EMBL/GenBank/DDBJ databases">
        <title>An intranuclear bacterial parasite of deep-sea mussels expresses apoptosis inhibitors acquired from its host.</title>
        <authorList>
            <person name="Gonzalez Porras M.A."/>
        </authorList>
    </citation>
    <scope>NUCLEOTIDE SEQUENCE</scope>
    <source>
        <strain evidence="7">IAP13</strain>
    </source>
</reference>
<proteinExistence type="inferred from homology"/>
<dbReference type="GO" id="GO:0005829">
    <property type="term" value="C:cytosol"/>
    <property type="evidence" value="ECO:0007669"/>
    <property type="project" value="TreeGrafter"/>
</dbReference>
<evidence type="ECO:0000313" key="7">
    <source>
        <dbReference type="EMBL" id="MDP0587986.1"/>
    </source>
</evidence>
<dbReference type="NCBIfam" id="TIGR00138">
    <property type="entry name" value="rsmG_gidB"/>
    <property type="match status" value="1"/>
</dbReference>
<organism evidence="7 9">
    <name type="scientific">Candidatus Endonucleibacter bathymodioli</name>
    <dbReference type="NCBI Taxonomy" id="539814"/>
    <lineage>
        <taxon>Bacteria</taxon>
        <taxon>Pseudomonadati</taxon>
        <taxon>Pseudomonadota</taxon>
        <taxon>Gammaproteobacteria</taxon>
        <taxon>Oceanospirillales</taxon>
        <taxon>Endozoicomonadaceae</taxon>
        <taxon>Candidatus Endonucleibacter</taxon>
    </lineage>
</organism>
<dbReference type="EMBL" id="JASXSV010000002">
    <property type="protein sequence ID" value="MDP0587986.1"/>
    <property type="molecule type" value="Genomic_DNA"/>
</dbReference>
<evidence type="ECO:0000256" key="6">
    <source>
        <dbReference type="HAMAP-Rule" id="MF_00074"/>
    </source>
</evidence>
<feature type="binding site" evidence="6">
    <location>
        <position position="146"/>
    </location>
    <ligand>
        <name>S-adenosyl-L-methionine</name>
        <dbReference type="ChEBI" id="CHEBI:59789"/>
    </ligand>
</feature>
<feature type="binding site" evidence="6">
    <location>
        <position position="80"/>
    </location>
    <ligand>
        <name>S-adenosyl-L-methionine</name>
        <dbReference type="ChEBI" id="CHEBI:59789"/>
    </ligand>
</feature>
<keyword evidence="3 6" id="KW-0489">Methyltransferase</keyword>
<evidence type="ECO:0000256" key="3">
    <source>
        <dbReference type="ARBA" id="ARBA00022603"/>
    </source>
</evidence>
<dbReference type="Proteomes" id="UP001178148">
    <property type="component" value="Unassembled WGS sequence"/>
</dbReference>
<sequence>MIDPKTSISECISIGAEGLTLSLSGIQVDLLSRYVALLVKWNKTYNLTSVRDPVQMVSRHVIDSLSIAPFVKSDNMLDIGSGPGLPGIPLAILYPDKLVSTLDSNGKKTRFMTHVKMELGLNNLTVINSRVECYQTESLFSEVTSRAFSSLIEMVQKVKHLLRDSGVYLAMKGRYPNEEINELTKHTDCELVKVVSLHVPDNVGVRHLVILRKQ</sequence>